<evidence type="ECO:0000313" key="1">
    <source>
        <dbReference type="EMBL" id="TWI14981.1"/>
    </source>
</evidence>
<accession>A0A562M600</accession>
<gene>
    <name evidence="1" type="ORF">IQ31_05207</name>
</gene>
<proteinExistence type="predicted"/>
<reference evidence="1 2" key="1">
    <citation type="journal article" date="2015" name="Stand. Genomic Sci.">
        <title>Genomic Encyclopedia of Bacterial and Archaeal Type Strains, Phase III: the genomes of soil and plant-associated and newly described type strains.</title>
        <authorList>
            <person name="Whitman W.B."/>
            <person name="Woyke T."/>
            <person name="Klenk H.P."/>
            <person name="Zhou Y."/>
            <person name="Lilburn T.G."/>
            <person name="Beck B.J."/>
            <person name="De Vos P."/>
            <person name="Vandamme P."/>
            <person name="Eisen J.A."/>
            <person name="Garrity G."/>
            <person name="Hugenholtz P."/>
            <person name="Kyrpides N.C."/>
        </authorList>
    </citation>
    <scope>NUCLEOTIDE SEQUENCE [LARGE SCALE GENOMIC DNA]</scope>
    <source>
        <strain evidence="1 2">CGMCC 1.6855</strain>
    </source>
</reference>
<comment type="caution">
    <text evidence="1">The sequence shown here is derived from an EMBL/GenBank/DDBJ whole genome shotgun (WGS) entry which is preliminary data.</text>
</comment>
<sequence length="343" mass="40204">MMHTKHNLSYFLTLILFFCIVTVGKAQVLPFYNVTPLEDDDYFTKTVFSFNPAFMKSNKVKSILLQSEEKIGMKYIYSFNTDGMVVSMTSIRYNNEKPDTAFYTRYFYNLNGLIDKKTRIDYSNGIVKVNSFQYNKNNKIDIIRTFTLNAQMPNRPQNNDWQGKQFPRADNMILEGALPDESLWKKMTANNDFSSMQYRYYTENEFEAEERTEYFNFSKNSGGSDTCYQKKTYYYLKGHPVVLFLHNGCAVEKTPSELYQFKDGLLVQLTDAPSSPDPKTEKYVYDQNRNLKLMEDSWNGRKVSELGMSYDEKGFLVSIQRKSDAAKAHYFEDRILKAIYSFY</sequence>
<dbReference type="EMBL" id="VLKR01000046">
    <property type="protein sequence ID" value="TWI14981.1"/>
    <property type="molecule type" value="Genomic_DNA"/>
</dbReference>
<name>A0A562M600_9SPHI</name>
<organism evidence="1 2">
    <name type="scientific">Sphingobacterium siyangense</name>
    <dbReference type="NCBI Taxonomy" id="459529"/>
    <lineage>
        <taxon>Bacteria</taxon>
        <taxon>Pseudomonadati</taxon>
        <taxon>Bacteroidota</taxon>
        <taxon>Sphingobacteriia</taxon>
        <taxon>Sphingobacteriales</taxon>
        <taxon>Sphingobacteriaceae</taxon>
        <taxon>Sphingobacterium</taxon>
    </lineage>
</organism>
<dbReference type="AlphaFoldDB" id="A0A562M600"/>
<dbReference type="OrthoDB" id="698211at2"/>
<evidence type="ECO:0000313" key="2">
    <source>
        <dbReference type="Proteomes" id="UP000315908"/>
    </source>
</evidence>
<dbReference type="RefSeq" id="WP_145331007.1">
    <property type="nucleotide sequence ID" value="NZ_VLKR01000046.1"/>
</dbReference>
<protein>
    <submittedName>
        <fullName evidence="1">Uncharacterized protein</fullName>
    </submittedName>
</protein>
<dbReference type="Proteomes" id="UP000315908">
    <property type="component" value="Unassembled WGS sequence"/>
</dbReference>